<gene>
    <name evidence="1" type="ORF">SAMN04490181_2211</name>
</gene>
<dbReference type="EMBL" id="LT629800">
    <property type="protein sequence ID" value="SDU96159.1"/>
    <property type="molecule type" value="Genomic_DNA"/>
</dbReference>
<accession>A0ABY0WCB9</accession>
<proteinExistence type="predicted"/>
<organism evidence="1 2">
    <name type="scientific">Pseudomonas brenneri</name>
    <dbReference type="NCBI Taxonomy" id="129817"/>
    <lineage>
        <taxon>Bacteria</taxon>
        <taxon>Pseudomonadati</taxon>
        <taxon>Pseudomonadota</taxon>
        <taxon>Gammaproteobacteria</taxon>
        <taxon>Pseudomonadales</taxon>
        <taxon>Pseudomonadaceae</taxon>
        <taxon>Pseudomonas</taxon>
    </lineage>
</organism>
<protein>
    <submittedName>
        <fullName evidence="1">Uncharacterized protein</fullName>
    </submittedName>
</protein>
<name>A0ABY0WCB9_9PSED</name>
<dbReference type="Proteomes" id="UP000199620">
    <property type="component" value="Chromosome I"/>
</dbReference>
<sequence>MDQRSSRADGELWHEVSVSRDDVRKGLYDEARNCLDALAGFRNNFPAALCEFERLEALELVPPR</sequence>
<evidence type="ECO:0000313" key="1">
    <source>
        <dbReference type="EMBL" id="SDU96159.1"/>
    </source>
</evidence>
<evidence type="ECO:0000313" key="2">
    <source>
        <dbReference type="Proteomes" id="UP000199620"/>
    </source>
</evidence>
<keyword evidence="2" id="KW-1185">Reference proteome</keyword>
<reference evidence="1 2" key="1">
    <citation type="submission" date="2016-10" db="EMBL/GenBank/DDBJ databases">
        <authorList>
            <person name="Varghese N."/>
            <person name="Submissions S."/>
        </authorList>
    </citation>
    <scope>NUCLEOTIDE SEQUENCE [LARGE SCALE GENOMIC DNA]</scope>
    <source>
        <strain evidence="1 2">BS2771</strain>
    </source>
</reference>